<dbReference type="EMBL" id="AVPK01000004">
    <property type="protein sequence ID" value="KGN37724.1"/>
    <property type="molecule type" value="Genomic_DNA"/>
</dbReference>
<dbReference type="Gene3D" id="3.40.50.300">
    <property type="entry name" value="P-loop containing nucleotide triphosphate hydrolases"/>
    <property type="match status" value="1"/>
</dbReference>
<evidence type="ECO:0008006" key="3">
    <source>
        <dbReference type="Google" id="ProtNLM"/>
    </source>
</evidence>
<dbReference type="PANTHER" id="PTHR30121:SF11">
    <property type="entry name" value="AAA+ ATPASE DOMAIN-CONTAINING PROTEIN"/>
    <property type="match status" value="1"/>
</dbReference>
<evidence type="ECO:0000313" key="2">
    <source>
        <dbReference type="Proteomes" id="UP000030011"/>
    </source>
</evidence>
<dbReference type="InterPro" id="IPR051162">
    <property type="entry name" value="T4SS_component"/>
</dbReference>
<evidence type="ECO:0000313" key="1">
    <source>
        <dbReference type="EMBL" id="KGN37724.1"/>
    </source>
</evidence>
<accession>A0A0A0JLT0</accession>
<proteinExistence type="predicted"/>
<dbReference type="SUPFAM" id="SSF52540">
    <property type="entry name" value="P-loop containing nucleoside triphosphate hydrolases"/>
    <property type="match status" value="1"/>
</dbReference>
<comment type="caution">
    <text evidence="1">The sequence shown here is derived from an EMBL/GenBank/DDBJ whole genome shotgun (WGS) entry which is preliminary data.</text>
</comment>
<keyword evidence="2" id="KW-1185">Reference proteome</keyword>
<protein>
    <recommendedName>
        <fullName evidence="3">Helicase HerA central domain-containing protein</fullName>
    </recommendedName>
</protein>
<dbReference type="InterPro" id="IPR027417">
    <property type="entry name" value="P-loop_NTPase"/>
</dbReference>
<sequence>MPFLVIDPAKRDYARLVDLVRASGQQVHHLTLRGDRPFFNPFAVPSNCDLHAHASRIVASLDATFRMEQNFPLGYLVLSRAVTAALEDADEEGRSASLTDVYRALLVEIERDDWRGEHGQNAKSALLGRLEYLTSGPLGVLLSTEKSLPWDELLAEPCVIELGGLGSSSDRNLVFALLLSGLLGSRDSGVQRPLSHVTVLEEAHRVMHRSMAGEVGTRAITEAIAELRGAGEGFVVVDQAPSELVPEVGKLTGSKLTHRLADAEERAAAAAAMGMSPGQAGDLSVLPPGRLVAFTGSASEAMVTEVTIPDAFTKSSTDASLAVTRDVPMSRVWCFDCPAPCQGRDGSLALTLADREELSGSNGLRELHGGVRRILQERMNRVPTVIEIHCASSLILANGAGRLRTARRLIRESVRLLDDLQRQLGSEGPQN</sequence>
<gene>
    <name evidence="1" type="ORF">N803_11750</name>
</gene>
<organism evidence="1 2">
    <name type="scientific">Knoellia subterranea KCTC 19937</name>
    <dbReference type="NCBI Taxonomy" id="1385521"/>
    <lineage>
        <taxon>Bacteria</taxon>
        <taxon>Bacillati</taxon>
        <taxon>Actinomycetota</taxon>
        <taxon>Actinomycetes</taxon>
        <taxon>Micrococcales</taxon>
        <taxon>Intrasporangiaceae</taxon>
        <taxon>Knoellia</taxon>
    </lineage>
</organism>
<dbReference type="AlphaFoldDB" id="A0A0A0JLT0"/>
<reference evidence="1 2" key="1">
    <citation type="submission" date="2013-08" db="EMBL/GenBank/DDBJ databases">
        <title>The genome sequence of Knoellia subterranea.</title>
        <authorList>
            <person name="Zhu W."/>
            <person name="Wang G."/>
        </authorList>
    </citation>
    <scope>NUCLEOTIDE SEQUENCE [LARGE SCALE GENOMIC DNA]</scope>
    <source>
        <strain evidence="1 2">KCTC 19937</strain>
    </source>
</reference>
<dbReference type="PANTHER" id="PTHR30121">
    <property type="entry name" value="UNCHARACTERIZED PROTEIN YJGR-RELATED"/>
    <property type="match status" value="1"/>
</dbReference>
<name>A0A0A0JLT0_9MICO</name>
<dbReference type="eggNOG" id="COG0433">
    <property type="taxonomic scope" value="Bacteria"/>
</dbReference>
<dbReference type="Proteomes" id="UP000030011">
    <property type="component" value="Unassembled WGS sequence"/>
</dbReference>